<sequence>MWTTYTVQFESMFGKVECFIEQYQDGEVIRSKYIELTTLGL</sequence>
<accession>A0A7S5RFE7</accession>
<dbReference type="Proteomes" id="UP000626490">
    <property type="component" value="Segment"/>
</dbReference>
<protein>
    <submittedName>
        <fullName evidence="1">Uncharacterized protein</fullName>
    </submittedName>
</protein>
<reference evidence="1" key="1">
    <citation type="submission" date="2020-01" db="EMBL/GenBank/DDBJ databases">
        <title>Patterns of diversity and host range of bacteriophage communities associated with bean-nodulatin bacteria.</title>
        <authorList>
            <person name="Vann Cauwenberghe J."/>
            <person name="Santamaria R.I."/>
            <person name="Bustos P."/>
            <person name="Juarez S."/>
            <person name="Gonzalez V."/>
        </authorList>
    </citation>
    <scope>NUCLEOTIDE SEQUENCE</scope>
</reference>
<evidence type="ECO:0000313" key="2">
    <source>
        <dbReference type="Proteomes" id="UP000626490"/>
    </source>
</evidence>
<keyword evidence="2" id="KW-1185">Reference proteome</keyword>
<organism evidence="1 2">
    <name type="scientific">Rhizobium phage RHph_I1_6</name>
    <dbReference type="NCBI Taxonomy" id="2509728"/>
    <lineage>
        <taxon>Viruses</taxon>
        <taxon>Duplodnaviria</taxon>
        <taxon>Heunggongvirae</taxon>
        <taxon>Uroviricota</taxon>
        <taxon>Caudoviricetes</taxon>
        <taxon>Schitoviridae</taxon>
        <taxon>Demetervirinae</taxon>
        <taxon>Cyamitesvirus</taxon>
        <taxon>Cyamitesvirus I16</taxon>
    </lineage>
</organism>
<evidence type="ECO:0000313" key="1">
    <source>
        <dbReference type="EMBL" id="QIG76527.1"/>
    </source>
</evidence>
<gene>
    <name evidence="1" type="ORF">EVC27_002</name>
</gene>
<proteinExistence type="predicted"/>
<name>A0A7S5RFE7_9CAUD</name>
<dbReference type="EMBL" id="MN988555">
    <property type="protein sequence ID" value="QIG76527.1"/>
    <property type="molecule type" value="Genomic_DNA"/>
</dbReference>